<accession>A0A1I6Z5V8</accession>
<protein>
    <submittedName>
        <fullName evidence="2">Sugar kinase of the NBD/HSP70 family, may contain an N-terminal HTH domain</fullName>
    </submittedName>
</protein>
<dbReference type="SUPFAM" id="SSF46785">
    <property type="entry name" value="Winged helix' DNA-binding domain"/>
    <property type="match status" value="1"/>
</dbReference>
<dbReference type="Gene3D" id="1.10.10.10">
    <property type="entry name" value="Winged helix-like DNA-binding domain superfamily/Winged helix DNA-binding domain"/>
    <property type="match status" value="1"/>
</dbReference>
<dbReference type="GO" id="GO:0016301">
    <property type="term" value="F:kinase activity"/>
    <property type="evidence" value="ECO:0007669"/>
    <property type="project" value="UniProtKB-KW"/>
</dbReference>
<dbReference type="PANTHER" id="PTHR18964">
    <property type="entry name" value="ROK (REPRESSOR, ORF, KINASE) FAMILY"/>
    <property type="match status" value="1"/>
</dbReference>
<evidence type="ECO:0000313" key="3">
    <source>
        <dbReference type="Proteomes" id="UP000199546"/>
    </source>
</evidence>
<dbReference type="InterPro" id="IPR036390">
    <property type="entry name" value="WH_DNA-bd_sf"/>
</dbReference>
<dbReference type="RefSeq" id="WP_175551497.1">
    <property type="nucleotide sequence ID" value="NZ_FPBA01000004.1"/>
</dbReference>
<evidence type="ECO:0000313" key="2">
    <source>
        <dbReference type="EMBL" id="SFT58123.1"/>
    </source>
</evidence>
<name>A0A1I6Z5V8_9ACTN</name>
<dbReference type="InterPro" id="IPR036388">
    <property type="entry name" value="WH-like_DNA-bd_sf"/>
</dbReference>
<dbReference type="InterPro" id="IPR000600">
    <property type="entry name" value="ROK"/>
</dbReference>
<dbReference type="AlphaFoldDB" id="A0A1I6Z5V8"/>
<keyword evidence="3" id="KW-1185">Reference proteome</keyword>
<keyword evidence="2" id="KW-0418">Kinase</keyword>
<dbReference type="SUPFAM" id="SSF53067">
    <property type="entry name" value="Actin-like ATPase domain"/>
    <property type="match status" value="1"/>
</dbReference>
<evidence type="ECO:0000256" key="1">
    <source>
        <dbReference type="ARBA" id="ARBA00006479"/>
    </source>
</evidence>
<comment type="similarity">
    <text evidence="1">Belongs to the ROK (NagC/XylR) family.</text>
</comment>
<proteinExistence type="inferred from homology"/>
<dbReference type="EMBL" id="FPBA01000004">
    <property type="protein sequence ID" value="SFT58123.1"/>
    <property type="molecule type" value="Genomic_DNA"/>
</dbReference>
<gene>
    <name evidence="2" type="ORF">SAMN05660657_01731</name>
</gene>
<reference evidence="3" key="1">
    <citation type="submission" date="2016-10" db="EMBL/GenBank/DDBJ databases">
        <authorList>
            <person name="Varghese N."/>
            <person name="Submissions S."/>
        </authorList>
    </citation>
    <scope>NUCLEOTIDE SEQUENCE [LARGE SCALE GENOMIC DNA]</scope>
    <source>
        <strain evidence="3">DSM 46136</strain>
    </source>
</reference>
<dbReference type="Proteomes" id="UP000199546">
    <property type="component" value="Unassembled WGS sequence"/>
</dbReference>
<dbReference type="STRING" id="1296565.SAMN05660657_01731"/>
<keyword evidence="2" id="KW-0808">Transferase</keyword>
<sequence>MPSDRYTGLAAVLGAIRNSADITQPLLVERVGLGRSVVAQRVAELEVAGLVVSDGFGPSTGGRAPRRLRLHAEAGYVLGADIATNELVVGVADLAGNLLDTRHRETDVVDGPDAVMGAVEEMAGELVEEVGAHRSLWSFGVGMPGPVAYDDGGPAAMPTMPEWSRHPTRQRLTDRFGVPVWMDNRTNLSALGERRVNPVAARSQHMVYLGGGYGIGAAVVVGGRIHRGAHGLAGAIDHVPVPGAADVVCRCGKTGCLEAVAGGAALARDGRLLAETGQSPALADVLGRTGRIRPGDVTEAAGSGDAAARALLNRAAVLLGRSLATLVNVFDPDLVVIGGGIARARAHVLAAIREEVHRSALPAVTRDLRIEPSAFDQEIAGITGAVEFALGELFSPEHLPTVLDARAGGTPDALVEERALPA</sequence>
<dbReference type="Gene3D" id="3.30.420.40">
    <property type="match status" value="2"/>
</dbReference>
<dbReference type="PANTHER" id="PTHR18964:SF173">
    <property type="entry name" value="GLUCOKINASE"/>
    <property type="match status" value="1"/>
</dbReference>
<dbReference type="InterPro" id="IPR043129">
    <property type="entry name" value="ATPase_NBD"/>
</dbReference>
<organism evidence="2 3">
    <name type="scientific">Geodermatophilus amargosae</name>
    <dbReference type="NCBI Taxonomy" id="1296565"/>
    <lineage>
        <taxon>Bacteria</taxon>
        <taxon>Bacillati</taxon>
        <taxon>Actinomycetota</taxon>
        <taxon>Actinomycetes</taxon>
        <taxon>Geodermatophilales</taxon>
        <taxon>Geodermatophilaceae</taxon>
        <taxon>Geodermatophilus</taxon>
    </lineage>
</organism>
<dbReference type="Pfam" id="PF00480">
    <property type="entry name" value="ROK"/>
    <property type="match status" value="1"/>
</dbReference>